<dbReference type="AlphaFoldDB" id="A0AAE1FXY0"/>
<comment type="caution">
    <text evidence="1">The sequence shown here is derived from an EMBL/GenBank/DDBJ whole genome shotgun (WGS) entry which is preliminary data.</text>
</comment>
<reference evidence="1" key="1">
    <citation type="submission" date="2023-10" db="EMBL/GenBank/DDBJ databases">
        <title>Genome assemblies of two species of porcelain crab, Petrolisthes cinctipes and Petrolisthes manimaculis (Anomura: Porcellanidae).</title>
        <authorList>
            <person name="Angst P."/>
        </authorList>
    </citation>
    <scope>NUCLEOTIDE SEQUENCE</scope>
    <source>
        <strain evidence="1">PB745_01</strain>
        <tissue evidence="1">Gill</tissue>
    </source>
</reference>
<name>A0AAE1FXY0_PETCI</name>
<proteinExistence type="predicted"/>
<accession>A0AAE1FXY0</accession>
<keyword evidence="2" id="KW-1185">Reference proteome</keyword>
<protein>
    <submittedName>
        <fullName evidence="1">Uncharacterized protein</fullName>
    </submittedName>
</protein>
<gene>
    <name evidence="1" type="ORF">Pcinc_013816</name>
</gene>
<dbReference type="Proteomes" id="UP001286313">
    <property type="component" value="Unassembled WGS sequence"/>
</dbReference>
<organism evidence="1 2">
    <name type="scientific">Petrolisthes cinctipes</name>
    <name type="common">Flat porcelain crab</name>
    <dbReference type="NCBI Taxonomy" id="88211"/>
    <lineage>
        <taxon>Eukaryota</taxon>
        <taxon>Metazoa</taxon>
        <taxon>Ecdysozoa</taxon>
        <taxon>Arthropoda</taxon>
        <taxon>Crustacea</taxon>
        <taxon>Multicrustacea</taxon>
        <taxon>Malacostraca</taxon>
        <taxon>Eumalacostraca</taxon>
        <taxon>Eucarida</taxon>
        <taxon>Decapoda</taxon>
        <taxon>Pleocyemata</taxon>
        <taxon>Anomura</taxon>
        <taxon>Galatheoidea</taxon>
        <taxon>Porcellanidae</taxon>
        <taxon>Petrolisthes</taxon>
    </lineage>
</organism>
<dbReference type="EMBL" id="JAWQEG010001178">
    <property type="protein sequence ID" value="KAK3881786.1"/>
    <property type="molecule type" value="Genomic_DNA"/>
</dbReference>
<sequence length="92" mass="10731">MAWNGKRKDLKWKERGPGMERKSGWTWCWKREGLAGRGAGKEREGLAGRGAGKEKEWLALVLEKRKSGWTWCWKREGLGEAERRGLFRETKI</sequence>
<evidence type="ECO:0000313" key="1">
    <source>
        <dbReference type="EMBL" id="KAK3881786.1"/>
    </source>
</evidence>
<evidence type="ECO:0000313" key="2">
    <source>
        <dbReference type="Proteomes" id="UP001286313"/>
    </source>
</evidence>